<evidence type="ECO:0000313" key="11">
    <source>
        <dbReference type="Proteomes" id="UP001328107"/>
    </source>
</evidence>
<dbReference type="Proteomes" id="UP001328107">
    <property type="component" value="Unassembled WGS sequence"/>
</dbReference>
<evidence type="ECO:0000256" key="5">
    <source>
        <dbReference type="ARBA" id="ARBA00022737"/>
    </source>
</evidence>
<keyword evidence="6" id="KW-0863">Zinc-finger</keyword>
<sequence>MVSSSYSTRRLSLPQTPAGLPLHGECYPPYSSPRLRSLPHPHNRSLSSIFSASIVPPPITTTYRHSQPEIRFKDPVVSATHRYQTHSTPPRTPRTCQLPRRYLKRAPQSDLAYRLQRHHNDLNERGNSSNESTPSREVDPVYLALKQATARYPAAQGSRRSSTSHLVDSQTPSPRNLSQVSLQDSGYSEVGAGMYKHGETHSQPRMLGSTPQLDERDPTLPSRRRAPKLSKQMKSLSLDCDAPPRVVNGHTRSPARGRLLPRTQAIGRAPNGSGSDLSDWERSCSPGGVHVYGAAPFHPRRASSSAVSTPRAFVVTHEYIPADGSALLLGDRMQIVENGDPDWLHGFKLDDRTEKLYSFPATCVAAMRSGEQPMKIVQNVFVADHKLRLYRDQVVFAQPETMRDGKVTVRTERDAHVPVALQHLSLL</sequence>
<proteinExistence type="predicted"/>
<dbReference type="InterPro" id="IPR039688">
    <property type="entry name" value="STAC1/2/3"/>
</dbReference>
<name>A0AAN5I0J3_9BILA</name>
<evidence type="ECO:0000256" key="7">
    <source>
        <dbReference type="ARBA" id="ARBA00023136"/>
    </source>
</evidence>
<evidence type="ECO:0000256" key="6">
    <source>
        <dbReference type="ARBA" id="ARBA00022771"/>
    </source>
</evidence>
<dbReference type="InterPro" id="IPR059031">
    <property type="entry name" value="SH3_20"/>
</dbReference>
<evidence type="ECO:0000259" key="9">
    <source>
        <dbReference type="Pfam" id="PF26085"/>
    </source>
</evidence>
<dbReference type="AlphaFoldDB" id="A0AAN5I0J3"/>
<protein>
    <recommendedName>
        <fullName evidence="9">STAC3-related SH3 domain-containing protein</fullName>
    </recommendedName>
</protein>
<accession>A0AAN5I0J3</accession>
<dbReference type="GO" id="GO:1903078">
    <property type="term" value="P:positive regulation of protein localization to plasma membrane"/>
    <property type="evidence" value="ECO:0007669"/>
    <property type="project" value="TreeGrafter"/>
</dbReference>
<keyword evidence="7" id="KW-0472">Membrane</keyword>
<reference evidence="11" key="1">
    <citation type="submission" date="2022-10" db="EMBL/GenBank/DDBJ databases">
        <title>Genome assembly of Pristionchus species.</title>
        <authorList>
            <person name="Yoshida K."/>
            <person name="Sommer R.J."/>
        </authorList>
    </citation>
    <scope>NUCLEOTIDE SEQUENCE [LARGE SCALE GENOMIC DNA]</scope>
    <source>
        <strain evidence="11">RS5460</strain>
    </source>
</reference>
<dbReference type="Pfam" id="PF26085">
    <property type="entry name" value="SH3_20"/>
    <property type="match status" value="1"/>
</dbReference>
<organism evidence="10 11">
    <name type="scientific">Pristionchus mayeri</name>
    <dbReference type="NCBI Taxonomy" id="1317129"/>
    <lineage>
        <taxon>Eukaryota</taxon>
        <taxon>Metazoa</taxon>
        <taxon>Ecdysozoa</taxon>
        <taxon>Nematoda</taxon>
        <taxon>Chromadorea</taxon>
        <taxon>Rhabditida</taxon>
        <taxon>Rhabditina</taxon>
        <taxon>Diplogasteromorpha</taxon>
        <taxon>Diplogasteroidea</taxon>
        <taxon>Neodiplogasteridae</taxon>
        <taxon>Pristionchus</taxon>
    </lineage>
</organism>
<dbReference type="GO" id="GO:0005737">
    <property type="term" value="C:cytoplasm"/>
    <property type="evidence" value="ECO:0007669"/>
    <property type="project" value="UniProtKB-SubCell"/>
</dbReference>
<evidence type="ECO:0000256" key="2">
    <source>
        <dbReference type="ARBA" id="ARBA00004496"/>
    </source>
</evidence>
<evidence type="ECO:0000256" key="3">
    <source>
        <dbReference type="ARBA" id="ARBA00022475"/>
    </source>
</evidence>
<gene>
    <name evidence="10" type="ORF">PMAYCL1PPCAC_17652</name>
</gene>
<comment type="caution">
    <text evidence="10">The sequence shown here is derived from an EMBL/GenBank/DDBJ whole genome shotgun (WGS) entry which is preliminary data.</text>
</comment>
<dbReference type="GO" id="GO:0003009">
    <property type="term" value="P:skeletal muscle contraction"/>
    <property type="evidence" value="ECO:0007669"/>
    <property type="project" value="TreeGrafter"/>
</dbReference>
<keyword evidence="5" id="KW-0677">Repeat</keyword>
<evidence type="ECO:0000256" key="8">
    <source>
        <dbReference type="SAM" id="MobiDB-lite"/>
    </source>
</evidence>
<dbReference type="EMBL" id="BTRK01000004">
    <property type="protein sequence ID" value="GMR47457.1"/>
    <property type="molecule type" value="Genomic_DNA"/>
</dbReference>
<dbReference type="GO" id="GO:0005886">
    <property type="term" value="C:plasma membrane"/>
    <property type="evidence" value="ECO:0007669"/>
    <property type="project" value="UniProtKB-SubCell"/>
</dbReference>
<comment type="subcellular location">
    <subcellularLocation>
        <location evidence="1">Cell membrane</location>
    </subcellularLocation>
    <subcellularLocation>
        <location evidence="2">Cytoplasm</location>
    </subcellularLocation>
</comment>
<keyword evidence="6" id="KW-0479">Metal-binding</keyword>
<dbReference type="GO" id="GO:0008270">
    <property type="term" value="F:zinc ion binding"/>
    <property type="evidence" value="ECO:0007669"/>
    <property type="project" value="UniProtKB-KW"/>
</dbReference>
<dbReference type="PANTHER" id="PTHR15135">
    <property type="entry name" value="STAC"/>
    <property type="match status" value="1"/>
</dbReference>
<feature type="domain" description="STAC3-related SH3" evidence="9">
    <location>
        <begin position="369"/>
        <end position="426"/>
    </location>
</feature>
<evidence type="ECO:0000256" key="1">
    <source>
        <dbReference type="ARBA" id="ARBA00004236"/>
    </source>
</evidence>
<keyword evidence="3" id="KW-1003">Cell membrane</keyword>
<keyword evidence="4" id="KW-0963">Cytoplasm</keyword>
<evidence type="ECO:0000313" key="10">
    <source>
        <dbReference type="EMBL" id="GMR47457.1"/>
    </source>
</evidence>
<keyword evidence="11" id="KW-1185">Reference proteome</keyword>
<evidence type="ECO:0000256" key="4">
    <source>
        <dbReference type="ARBA" id="ARBA00022490"/>
    </source>
</evidence>
<feature type="region of interest" description="Disordered" evidence="8">
    <location>
        <begin position="150"/>
        <end position="256"/>
    </location>
</feature>
<dbReference type="PANTHER" id="PTHR15135:SF7">
    <property type="entry name" value="STAC-LIKE, ISOFORM J"/>
    <property type="match status" value="1"/>
</dbReference>
<feature type="compositionally biased region" description="Polar residues" evidence="8">
    <location>
        <begin position="158"/>
        <end position="186"/>
    </location>
</feature>
<feature type="region of interest" description="Disordered" evidence="8">
    <location>
        <begin position="80"/>
        <end position="101"/>
    </location>
</feature>
<keyword evidence="6" id="KW-0862">Zinc</keyword>